<sequence length="212" mass="22923">MMALSISLLPTSRLRMLFYSALMGYRFGARNRLGWQVQIAVESFVAGDDVTIRRGNRFIGPISVNLGDRTLLGINNLIECGEAAAHPKSAHMGYARSFKTGINSLIHEDHRFDVYGAISIGDGTWVAGFASQFLTHGASTMNRDISIGSQCYLGSAVRFSPGAGVADRVVVGMGAVVTKHIEQPDVVVGGVPAKVISERTADDKFVFEKNWT</sequence>
<accession>A0A225SXY7</accession>
<comment type="caution">
    <text evidence="1">The sequence shown here is derived from an EMBL/GenBank/DDBJ whole genome shotgun (WGS) entry which is preliminary data.</text>
</comment>
<evidence type="ECO:0008006" key="3">
    <source>
        <dbReference type="Google" id="ProtNLM"/>
    </source>
</evidence>
<proteinExistence type="predicted"/>
<dbReference type="EMBL" id="NJGV01000002">
    <property type="protein sequence ID" value="OWY36157.1"/>
    <property type="molecule type" value="Genomic_DNA"/>
</dbReference>
<dbReference type="Proteomes" id="UP000214747">
    <property type="component" value="Unassembled WGS sequence"/>
</dbReference>
<name>A0A225SXY7_9BURK</name>
<keyword evidence="2" id="KW-1185">Reference proteome</keyword>
<dbReference type="PANTHER" id="PTHR23416">
    <property type="entry name" value="SIALIC ACID SYNTHASE-RELATED"/>
    <property type="match status" value="1"/>
</dbReference>
<dbReference type="AlphaFoldDB" id="A0A225SXY7"/>
<evidence type="ECO:0000313" key="2">
    <source>
        <dbReference type="Proteomes" id="UP000214747"/>
    </source>
</evidence>
<dbReference type="InterPro" id="IPR011004">
    <property type="entry name" value="Trimer_LpxA-like_sf"/>
</dbReference>
<protein>
    <recommendedName>
        <fullName evidence="3">Acetyltransferase</fullName>
    </recommendedName>
</protein>
<gene>
    <name evidence="1" type="ORF">CEJ45_02800</name>
</gene>
<dbReference type="Gene3D" id="2.160.10.10">
    <property type="entry name" value="Hexapeptide repeat proteins"/>
    <property type="match status" value="1"/>
</dbReference>
<organism evidence="1 2">
    <name type="scientific">Herbaspirillum aquaticum</name>
    <dbReference type="NCBI Taxonomy" id="568783"/>
    <lineage>
        <taxon>Bacteria</taxon>
        <taxon>Pseudomonadati</taxon>
        <taxon>Pseudomonadota</taxon>
        <taxon>Betaproteobacteria</taxon>
        <taxon>Burkholderiales</taxon>
        <taxon>Oxalobacteraceae</taxon>
        <taxon>Herbaspirillum</taxon>
    </lineage>
</organism>
<reference evidence="1 2" key="1">
    <citation type="journal article" date="2010" name="Int. J. Syst. Evol. Microbiol.">
        <title>Reclassification of Herbaspirillum putei as a later heterotypic synonym of Herbaspirillum huttiense, with the description of H. huttiense subsp. huttiense subsp. nov. and H. huttiense subsp. putei subsp. nov., comb. nov., and description of Herbaspirillum aquaticum sp. nov.</title>
        <authorList>
            <person name="Dobritsa A.P."/>
            <person name="Reddy M.C."/>
            <person name="Samadpour M."/>
        </authorList>
    </citation>
    <scope>NUCLEOTIDE SEQUENCE [LARGE SCALE GENOMIC DNA]</scope>
    <source>
        <strain evidence="1 2">IEH 4430</strain>
    </source>
</reference>
<dbReference type="SUPFAM" id="SSF51161">
    <property type="entry name" value="Trimeric LpxA-like enzymes"/>
    <property type="match status" value="1"/>
</dbReference>
<evidence type="ECO:0000313" key="1">
    <source>
        <dbReference type="EMBL" id="OWY36157.1"/>
    </source>
</evidence>
<dbReference type="InterPro" id="IPR051159">
    <property type="entry name" value="Hexapeptide_acetyltransf"/>
</dbReference>